<evidence type="ECO:0000256" key="1">
    <source>
        <dbReference type="SAM" id="MobiDB-lite"/>
    </source>
</evidence>
<sequence>MPYQQSPPEDQASSISPRLDPTTPRHRLGLPVIAIVGLALLAAPRVVLHDLNIIEEGTSVNALFVFLPPLVWIVTVLITRVPRPLITLLAVGLFYGVFLALGHQILWNHSLGDNPPQLGGNLAGLDPTAQSLIFRSFAVASSLLIGVVVGAISGAIAWGLKVLLRRPRNGG</sequence>
<evidence type="ECO:0000256" key="2">
    <source>
        <dbReference type="SAM" id="Phobius"/>
    </source>
</evidence>
<dbReference type="RefSeq" id="WP_265417991.1">
    <property type="nucleotide sequence ID" value="NZ_CP093443.1"/>
</dbReference>
<dbReference type="Proteomes" id="UP001064879">
    <property type="component" value="Chromosome"/>
</dbReference>
<organism evidence="3 4">
    <name type="scientific">Brevibacterium spongiae</name>
    <dbReference type="NCBI Taxonomy" id="2909672"/>
    <lineage>
        <taxon>Bacteria</taxon>
        <taxon>Bacillati</taxon>
        <taxon>Actinomycetota</taxon>
        <taxon>Actinomycetes</taxon>
        <taxon>Micrococcales</taxon>
        <taxon>Brevibacteriaceae</taxon>
        <taxon>Brevibacterium</taxon>
    </lineage>
</organism>
<keyword evidence="2" id="KW-1133">Transmembrane helix</keyword>
<keyword evidence="4" id="KW-1185">Reference proteome</keyword>
<dbReference type="EMBL" id="CP093443">
    <property type="protein sequence ID" value="UVI35353.1"/>
    <property type="molecule type" value="Genomic_DNA"/>
</dbReference>
<feature type="transmembrane region" description="Helical" evidence="2">
    <location>
        <begin position="132"/>
        <end position="160"/>
    </location>
</feature>
<accession>A0ABY5SLH7</accession>
<evidence type="ECO:0000313" key="3">
    <source>
        <dbReference type="EMBL" id="UVI35353.1"/>
    </source>
</evidence>
<gene>
    <name evidence="3" type="ORF">L1F31_14700</name>
</gene>
<feature type="transmembrane region" description="Helical" evidence="2">
    <location>
        <begin position="28"/>
        <end position="48"/>
    </location>
</feature>
<feature type="region of interest" description="Disordered" evidence="1">
    <location>
        <begin position="1"/>
        <end position="23"/>
    </location>
</feature>
<keyword evidence="2" id="KW-0472">Membrane</keyword>
<feature type="compositionally biased region" description="Polar residues" evidence="1">
    <location>
        <begin position="1"/>
        <end position="16"/>
    </location>
</feature>
<proteinExistence type="predicted"/>
<evidence type="ECO:0000313" key="4">
    <source>
        <dbReference type="Proteomes" id="UP001064879"/>
    </source>
</evidence>
<protein>
    <submittedName>
        <fullName evidence="3">Uncharacterized protein</fullName>
    </submittedName>
</protein>
<name>A0ABY5SLH7_9MICO</name>
<feature type="transmembrane region" description="Helical" evidence="2">
    <location>
        <begin position="85"/>
        <end position="106"/>
    </location>
</feature>
<keyword evidence="2" id="KW-0812">Transmembrane</keyword>
<feature type="transmembrane region" description="Helical" evidence="2">
    <location>
        <begin position="60"/>
        <end position="78"/>
    </location>
</feature>
<reference evidence="3" key="1">
    <citation type="submission" date="2022-03" db="EMBL/GenBank/DDBJ databases">
        <title>Brevibacterium spongiae sp. nov., isolated from marine sponge.</title>
        <authorList>
            <person name="Li Z."/>
            <person name="Zhang M."/>
        </authorList>
    </citation>
    <scope>NUCLEOTIDE SEQUENCE</scope>
    <source>
        <strain evidence="3">WHS-Z9</strain>
    </source>
</reference>